<evidence type="ECO:0000313" key="6">
    <source>
        <dbReference type="Proteomes" id="UP000233781"/>
    </source>
</evidence>
<name>A0A2N3YFJ8_9MICO</name>
<evidence type="ECO:0000256" key="4">
    <source>
        <dbReference type="HAMAP-Rule" id="MF_00688"/>
    </source>
</evidence>
<dbReference type="AlphaFoldDB" id="A0A2N3YFJ8"/>
<dbReference type="InterPro" id="IPR042221">
    <property type="entry name" value="Leu/Phe-tRNA_Trfase_N"/>
</dbReference>
<dbReference type="Pfam" id="PF03588">
    <property type="entry name" value="Leu_Phe_trans"/>
    <property type="match status" value="1"/>
</dbReference>
<dbReference type="InterPro" id="IPR016181">
    <property type="entry name" value="Acyl_CoA_acyltransferase"/>
</dbReference>
<evidence type="ECO:0000256" key="3">
    <source>
        <dbReference type="ARBA" id="ARBA00023315"/>
    </source>
</evidence>
<dbReference type="GO" id="GO:0030163">
    <property type="term" value="P:protein catabolic process"/>
    <property type="evidence" value="ECO:0007669"/>
    <property type="project" value="UniProtKB-UniRule"/>
</dbReference>
<comment type="function">
    <text evidence="4">Functions in the N-end rule pathway of protein degradation where it conjugates Leu, Phe and, less efficiently, Met from aminoacyl-tRNAs to the N-termini of proteins containing an N-terminal arginine or lysine.</text>
</comment>
<evidence type="ECO:0000256" key="1">
    <source>
        <dbReference type="ARBA" id="ARBA00022490"/>
    </source>
</evidence>
<dbReference type="NCBIfam" id="TIGR00667">
    <property type="entry name" value="aat"/>
    <property type="match status" value="1"/>
</dbReference>
<comment type="similarity">
    <text evidence="4">Belongs to the L/F-transferase family.</text>
</comment>
<dbReference type="InterPro" id="IPR042203">
    <property type="entry name" value="Leu/Phe-tRNA_Trfase_C"/>
</dbReference>
<dbReference type="HAMAP" id="MF_00688">
    <property type="entry name" value="Leu_Phe_trans"/>
    <property type="match status" value="1"/>
</dbReference>
<comment type="catalytic activity">
    <reaction evidence="4">
        <text>N-terminal L-arginyl-[protein] + L-leucyl-tRNA(Leu) = N-terminal L-leucyl-L-arginyl-[protein] + tRNA(Leu) + H(+)</text>
        <dbReference type="Rhea" id="RHEA:50416"/>
        <dbReference type="Rhea" id="RHEA-COMP:9613"/>
        <dbReference type="Rhea" id="RHEA-COMP:9622"/>
        <dbReference type="Rhea" id="RHEA-COMP:12672"/>
        <dbReference type="Rhea" id="RHEA-COMP:12673"/>
        <dbReference type="ChEBI" id="CHEBI:15378"/>
        <dbReference type="ChEBI" id="CHEBI:64719"/>
        <dbReference type="ChEBI" id="CHEBI:78442"/>
        <dbReference type="ChEBI" id="CHEBI:78494"/>
        <dbReference type="ChEBI" id="CHEBI:133044"/>
        <dbReference type="EC" id="2.3.2.6"/>
    </reaction>
</comment>
<dbReference type="Gene3D" id="3.30.70.3550">
    <property type="entry name" value="Leucyl/phenylalanyl-tRNA-protein transferase, N-terminal domain"/>
    <property type="match status" value="1"/>
</dbReference>
<dbReference type="GO" id="GO:0008914">
    <property type="term" value="F:leucyl-tRNA--protein transferase activity"/>
    <property type="evidence" value="ECO:0007669"/>
    <property type="project" value="UniProtKB-UniRule"/>
</dbReference>
<reference evidence="5 6" key="1">
    <citation type="submission" date="2017-12" db="EMBL/GenBank/DDBJ databases">
        <title>Sequencing the genomes of 1000 Actinobacteria strains.</title>
        <authorList>
            <person name="Klenk H.-P."/>
        </authorList>
    </citation>
    <scope>NUCLEOTIDE SEQUENCE [LARGE SCALE GENOMIC DNA]</scope>
    <source>
        <strain evidence="5 6">DSM 12806</strain>
    </source>
</reference>
<comment type="subcellular location">
    <subcellularLocation>
        <location evidence="4">Cytoplasm</location>
    </subcellularLocation>
</comment>
<dbReference type="PANTHER" id="PTHR30098:SF2">
    <property type="entry name" value="LEUCYL_PHENYLALANYL-TRNA--PROTEIN TRANSFERASE"/>
    <property type="match status" value="1"/>
</dbReference>
<proteinExistence type="inferred from homology"/>
<dbReference type="PANTHER" id="PTHR30098">
    <property type="entry name" value="LEUCYL/PHENYLALANYL-TRNA--PROTEIN TRANSFERASE"/>
    <property type="match status" value="1"/>
</dbReference>
<dbReference type="Proteomes" id="UP000233781">
    <property type="component" value="Unassembled WGS sequence"/>
</dbReference>
<keyword evidence="1 4" id="KW-0963">Cytoplasm</keyword>
<keyword evidence="2 4" id="KW-0808">Transferase</keyword>
<comment type="caution">
    <text evidence="5">The sequence shown here is derived from an EMBL/GenBank/DDBJ whole genome shotgun (WGS) entry which is preliminary data.</text>
</comment>
<accession>A0A2N3YFJ8</accession>
<evidence type="ECO:0000313" key="5">
    <source>
        <dbReference type="EMBL" id="PKW25616.1"/>
    </source>
</evidence>
<dbReference type="SUPFAM" id="SSF55729">
    <property type="entry name" value="Acyl-CoA N-acyltransferases (Nat)"/>
    <property type="match status" value="1"/>
</dbReference>
<dbReference type="Gene3D" id="3.40.630.70">
    <property type="entry name" value="Leucyl/phenylalanyl-tRNA-protein transferase, C-terminal domain"/>
    <property type="match status" value="1"/>
</dbReference>
<keyword evidence="6" id="KW-1185">Reference proteome</keyword>
<dbReference type="EC" id="2.3.2.6" evidence="4"/>
<dbReference type="EMBL" id="PJNE01000001">
    <property type="protein sequence ID" value="PKW25616.1"/>
    <property type="molecule type" value="Genomic_DNA"/>
</dbReference>
<dbReference type="GO" id="GO:0005737">
    <property type="term" value="C:cytoplasm"/>
    <property type="evidence" value="ECO:0007669"/>
    <property type="project" value="UniProtKB-SubCell"/>
</dbReference>
<comment type="catalytic activity">
    <reaction evidence="4">
        <text>N-terminal L-lysyl-[protein] + L-leucyl-tRNA(Leu) = N-terminal L-leucyl-L-lysyl-[protein] + tRNA(Leu) + H(+)</text>
        <dbReference type="Rhea" id="RHEA:12340"/>
        <dbReference type="Rhea" id="RHEA-COMP:9613"/>
        <dbReference type="Rhea" id="RHEA-COMP:9622"/>
        <dbReference type="Rhea" id="RHEA-COMP:12670"/>
        <dbReference type="Rhea" id="RHEA-COMP:12671"/>
        <dbReference type="ChEBI" id="CHEBI:15378"/>
        <dbReference type="ChEBI" id="CHEBI:65249"/>
        <dbReference type="ChEBI" id="CHEBI:78442"/>
        <dbReference type="ChEBI" id="CHEBI:78494"/>
        <dbReference type="ChEBI" id="CHEBI:133043"/>
        <dbReference type="EC" id="2.3.2.6"/>
    </reaction>
</comment>
<sequence>MRSRLTAPASVFPPVEPPPSPWLFDAARATPGDDLVAAGADLEPGTLLEAYRLGLFPMGLGRHGHGTLGWWSPDPRGVVPAGALRVRPSLRKVLGRFEVTVDTAFAEVVDGCADPERDGRWITPEVEAAYLALHELGWAHSVEVRQDGRLVGGLYGVSVGGLFAGESMFHRVRDASKVALVGLVTRFHADGDPRRLVDVQWATDHLRRMGAEEWPRETYLARLASALQAPQVDLASVEPLPVSALGAGRAAGPEAAAPPSTTV</sequence>
<gene>
    <name evidence="4" type="primary">aat</name>
    <name evidence="5" type="ORF">ATL31_0413</name>
</gene>
<evidence type="ECO:0000256" key="2">
    <source>
        <dbReference type="ARBA" id="ARBA00022679"/>
    </source>
</evidence>
<keyword evidence="3 4" id="KW-0012">Acyltransferase</keyword>
<comment type="catalytic activity">
    <reaction evidence="4">
        <text>L-phenylalanyl-tRNA(Phe) + an N-terminal L-alpha-aminoacyl-[protein] = an N-terminal L-phenylalanyl-L-alpha-aminoacyl-[protein] + tRNA(Phe)</text>
        <dbReference type="Rhea" id="RHEA:43632"/>
        <dbReference type="Rhea" id="RHEA-COMP:9668"/>
        <dbReference type="Rhea" id="RHEA-COMP:9699"/>
        <dbReference type="Rhea" id="RHEA-COMP:10636"/>
        <dbReference type="Rhea" id="RHEA-COMP:10637"/>
        <dbReference type="ChEBI" id="CHEBI:78442"/>
        <dbReference type="ChEBI" id="CHEBI:78531"/>
        <dbReference type="ChEBI" id="CHEBI:78597"/>
        <dbReference type="ChEBI" id="CHEBI:83561"/>
        <dbReference type="EC" id="2.3.2.6"/>
    </reaction>
</comment>
<protein>
    <recommendedName>
        <fullName evidence="4">Leucyl/phenylalanyl-tRNA--protein transferase</fullName>
        <ecNumber evidence="4">2.3.2.6</ecNumber>
    </recommendedName>
    <alternativeName>
        <fullName evidence="4">L/F-transferase</fullName>
    </alternativeName>
    <alternativeName>
        <fullName evidence="4">Leucyltransferase</fullName>
    </alternativeName>
    <alternativeName>
        <fullName evidence="4">Phenyalanyltransferase</fullName>
    </alternativeName>
</protein>
<dbReference type="InterPro" id="IPR004616">
    <property type="entry name" value="Leu/Phe-tRNA_Trfase"/>
</dbReference>
<organism evidence="5 6">
    <name type="scientific">Phycicoccus duodecadis</name>
    <dbReference type="NCBI Taxonomy" id="173053"/>
    <lineage>
        <taxon>Bacteria</taxon>
        <taxon>Bacillati</taxon>
        <taxon>Actinomycetota</taxon>
        <taxon>Actinomycetes</taxon>
        <taxon>Micrococcales</taxon>
        <taxon>Intrasporangiaceae</taxon>
        <taxon>Phycicoccus</taxon>
    </lineage>
</organism>
<dbReference type="RefSeq" id="WP_245861838.1">
    <property type="nucleotide sequence ID" value="NZ_PJNE01000001.1"/>
</dbReference>